<evidence type="ECO:0000256" key="2">
    <source>
        <dbReference type="ARBA" id="ARBA00022692"/>
    </source>
</evidence>
<feature type="transmembrane region" description="Helical" evidence="6">
    <location>
        <begin position="51"/>
        <end position="67"/>
    </location>
</feature>
<dbReference type="Gene3D" id="1.20.1740.10">
    <property type="entry name" value="Amino acid/polyamine transporter I"/>
    <property type="match status" value="1"/>
</dbReference>
<dbReference type="GO" id="GO:0015179">
    <property type="term" value="F:L-amino acid transmembrane transporter activity"/>
    <property type="evidence" value="ECO:0007669"/>
    <property type="project" value="TreeGrafter"/>
</dbReference>
<keyword evidence="9" id="KW-1185">Reference proteome</keyword>
<keyword evidence="2 6" id="KW-0812">Transmembrane</keyword>
<reference evidence="9" key="1">
    <citation type="journal article" date="2015" name="PLoS Genet.">
        <title>Genome Sequence and Transcriptome Analyses of Chrysochromulina tobin: Metabolic Tools for Enhanced Algal Fitness in the Prominent Order Prymnesiales (Haptophyceae).</title>
        <authorList>
            <person name="Hovde B.T."/>
            <person name="Deodato C.R."/>
            <person name="Hunsperger H.M."/>
            <person name="Ryken S.A."/>
            <person name="Yost W."/>
            <person name="Jha R.K."/>
            <person name="Patterson J."/>
            <person name="Monnat R.J. Jr."/>
            <person name="Barlow S.B."/>
            <person name="Starkenburg S.R."/>
            <person name="Cattolico R.A."/>
        </authorList>
    </citation>
    <scope>NUCLEOTIDE SEQUENCE</scope>
    <source>
        <strain evidence="9">CCMP291</strain>
    </source>
</reference>
<evidence type="ECO:0000256" key="3">
    <source>
        <dbReference type="ARBA" id="ARBA00022989"/>
    </source>
</evidence>
<dbReference type="OrthoDB" id="40134at2759"/>
<name>A0A0M0JG15_9EUKA</name>
<sequence>MKRRLPKARAGTLSSRARATGHGQPFALPAREEEASRIAQVERRQERELKAVLYEVIGAGVLGLPYATARLGLVHGVLTSLLCAAVAFYAGMLLVRVKHDLDQSEANSYEDLACALGGEAFGRLTGVVVRVAWAMLLPYFLLACANAVALIVPEPQLSSSTAVLITAVILFVPLQLRTLHQISALCLPSSLAVITAIVIILATLFFEDRSQGPMASPESSGTIFDFFGNIGAFLFAYMGHSMYLEIMREMVDSREFGSKALPVATFVMVVCYTGTAVAGVCAYGASVSEFLPNSMPEGLPKRLVGVLLAFHTLVSYLVAGQPLHRSLHGFVFPSTVGEYTPRAAFDWLLLTCMQLLVSVVAAICIPFFADLQGLLGSLTGSAFVFGFPAFFFLRASSLANVPVSWPDYVVCVLFLFVLTPLFMVVGTYSEIVDILEKWAIELKRE</sequence>
<accession>A0A0M0JG15</accession>
<dbReference type="PANTHER" id="PTHR22950:SF461">
    <property type="entry name" value="AMINO ACID TRANSPORTER TRANSMEMBRANE DOMAIN-CONTAINING PROTEIN"/>
    <property type="match status" value="1"/>
</dbReference>
<protein>
    <submittedName>
        <fullName evidence="8">Proton-coupled amino acid transporter 1-like protein</fullName>
    </submittedName>
</protein>
<feature type="transmembrane region" description="Helical" evidence="6">
    <location>
        <begin position="157"/>
        <end position="174"/>
    </location>
</feature>
<evidence type="ECO:0000313" key="9">
    <source>
        <dbReference type="Proteomes" id="UP000037460"/>
    </source>
</evidence>
<evidence type="ECO:0000256" key="6">
    <source>
        <dbReference type="SAM" id="Phobius"/>
    </source>
</evidence>
<comment type="caution">
    <text evidence="8">The sequence shown here is derived from an EMBL/GenBank/DDBJ whole genome shotgun (WGS) entry which is preliminary data.</text>
</comment>
<dbReference type="PANTHER" id="PTHR22950">
    <property type="entry name" value="AMINO ACID TRANSPORTER"/>
    <property type="match status" value="1"/>
</dbReference>
<dbReference type="Proteomes" id="UP000037460">
    <property type="component" value="Unassembled WGS sequence"/>
</dbReference>
<dbReference type="AlphaFoldDB" id="A0A0M0JG15"/>
<keyword evidence="3 6" id="KW-1133">Transmembrane helix</keyword>
<evidence type="ECO:0000256" key="5">
    <source>
        <dbReference type="SAM" id="MobiDB-lite"/>
    </source>
</evidence>
<feature type="transmembrane region" description="Helical" evidence="6">
    <location>
        <begin position="405"/>
        <end position="428"/>
    </location>
</feature>
<dbReference type="InterPro" id="IPR013057">
    <property type="entry name" value="AA_transpt_TM"/>
</dbReference>
<feature type="transmembrane region" description="Helical" evidence="6">
    <location>
        <begin position="186"/>
        <end position="206"/>
    </location>
</feature>
<dbReference type="Pfam" id="PF01490">
    <property type="entry name" value="Aa_trans"/>
    <property type="match status" value="1"/>
</dbReference>
<evidence type="ECO:0000256" key="4">
    <source>
        <dbReference type="ARBA" id="ARBA00023136"/>
    </source>
</evidence>
<comment type="subcellular location">
    <subcellularLocation>
        <location evidence="1">Membrane</location>
        <topology evidence="1">Multi-pass membrane protein</topology>
    </subcellularLocation>
</comment>
<organism evidence="8 9">
    <name type="scientific">Chrysochromulina tobinii</name>
    <dbReference type="NCBI Taxonomy" id="1460289"/>
    <lineage>
        <taxon>Eukaryota</taxon>
        <taxon>Haptista</taxon>
        <taxon>Haptophyta</taxon>
        <taxon>Prymnesiophyceae</taxon>
        <taxon>Prymnesiales</taxon>
        <taxon>Chrysochromulinaceae</taxon>
        <taxon>Chrysochromulina</taxon>
    </lineage>
</organism>
<dbReference type="EMBL" id="JWZX01002964">
    <property type="protein sequence ID" value="KOO25526.1"/>
    <property type="molecule type" value="Genomic_DNA"/>
</dbReference>
<keyword evidence="4 6" id="KW-0472">Membrane</keyword>
<feature type="transmembrane region" description="Helical" evidence="6">
    <location>
        <begin position="73"/>
        <end position="95"/>
    </location>
</feature>
<evidence type="ECO:0000256" key="1">
    <source>
        <dbReference type="ARBA" id="ARBA00004141"/>
    </source>
</evidence>
<proteinExistence type="predicted"/>
<feature type="transmembrane region" description="Helical" evidence="6">
    <location>
        <begin position="374"/>
        <end position="393"/>
    </location>
</feature>
<feature type="transmembrane region" description="Helical" evidence="6">
    <location>
        <begin position="344"/>
        <end position="368"/>
    </location>
</feature>
<gene>
    <name evidence="8" type="ORF">Ctob_005696</name>
</gene>
<feature type="domain" description="Amino acid transporter transmembrane" evidence="7">
    <location>
        <begin position="53"/>
        <end position="429"/>
    </location>
</feature>
<feature type="region of interest" description="Disordered" evidence="5">
    <location>
        <begin position="1"/>
        <end position="26"/>
    </location>
</feature>
<dbReference type="GO" id="GO:0016020">
    <property type="term" value="C:membrane"/>
    <property type="evidence" value="ECO:0007669"/>
    <property type="project" value="UniProtKB-SubCell"/>
</dbReference>
<feature type="transmembrane region" description="Helical" evidence="6">
    <location>
        <begin position="131"/>
        <end position="151"/>
    </location>
</feature>
<feature type="transmembrane region" description="Helical" evidence="6">
    <location>
        <begin position="226"/>
        <end position="244"/>
    </location>
</feature>
<evidence type="ECO:0000259" key="7">
    <source>
        <dbReference type="Pfam" id="PF01490"/>
    </source>
</evidence>
<evidence type="ECO:0000313" key="8">
    <source>
        <dbReference type="EMBL" id="KOO25526.1"/>
    </source>
</evidence>
<feature type="transmembrane region" description="Helical" evidence="6">
    <location>
        <begin position="265"/>
        <end position="285"/>
    </location>
</feature>